<feature type="chain" id="PRO_5006944234" description="DUF4397 domain-containing protein" evidence="2">
    <location>
        <begin position="27"/>
        <end position="274"/>
    </location>
</feature>
<feature type="domain" description="DUF4397" evidence="3">
    <location>
        <begin position="34"/>
        <end position="150"/>
    </location>
</feature>
<keyword evidence="1" id="KW-0472">Membrane</keyword>
<dbReference type="RefSeq" id="WP_058888593.1">
    <property type="nucleotide sequence ID" value="NZ_LQBM01000003.1"/>
</dbReference>
<dbReference type="EMBL" id="LQBM01000003">
    <property type="protein sequence ID" value="KUG58910.1"/>
    <property type="molecule type" value="Genomic_DNA"/>
</dbReference>
<dbReference type="STRING" id="317018.AVL63_02475"/>
<evidence type="ECO:0000259" key="3">
    <source>
        <dbReference type="Pfam" id="PF14344"/>
    </source>
</evidence>
<keyword evidence="1" id="KW-1133">Transmembrane helix</keyword>
<evidence type="ECO:0000313" key="4">
    <source>
        <dbReference type="EMBL" id="KUG58910.1"/>
    </source>
</evidence>
<dbReference type="AlphaFoldDB" id="A0A0W8IG37"/>
<dbReference type="OrthoDB" id="5800709at2"/>
<keyword evidence="1" id="KW-0812">Transmembrane</keyword>
<keyword evidence="5" id="KW-1185">Reference proteome</keyword>
<protein>
    <recommendedName>
        <fullName evidence="3">DUF4397 domain-containing protein</fullName>
    </recommendedName>
</protein>
<dbReference type="Proteomes" id="UP000054023">
    <property type="component" value="Unassembled WGS sequence"/>
</dbReference>
<keyword evidence="2" id="KW-0732">Signal</keyword>
<dbReference type="Pfam" id="PF14344">
    <property type="entry name" value="DUF4397"/>
    <property type="match status" value="1"/>
</dbReference>
<feature type="transmembrane region" description="Helical" evidence="1">
    <location>
        <begin position="247"/>
        <end position="268"/>
    </location>
</feature>
<proteinExistence type="predicted"/>
<comment type="caution">
    <text evidence="4">The sequence shown here is derived from an EMBL/GenBank/DDBJ whole genome shotgun (WGS) entry which is preliminary data.</text>
</comment>
<reference evidence="5" key="1">
    <citation type="submission" date="2015-12" db="EMBL/GenBank/DDBJ databases">
        <authorList>
            <person name="Nair G.R."/>
            <person name="Kaur G."/>
            <person name="Mayilraj S."/>
        </authorList>
    </citation>
    <scope>NUCLEOTIDE SEQUENCE [LARGE SCALE GENOMIC DNA]</scope>
    <source>
        <strain evidence="5">CD08_7</strain>
    </source>
</reference>
<evidence type="ECO:0000256" key="1">
    <source>
        <dbReference type="SAM" id="Phobius"/>
    </source>
</evidence>
<organism evidence="4 5">
    <name type="scientific">Nesterenkonia jeotgali</name>
    <dbReference type="NCBI Taxonomy" id="317018"/>
    <lineage>
        <taxon>Bacteria</taxon>
        <taxon>Bacillati</taxon>
        <taxon>Actinomycetota</taxon>
        <taxon>Actinomycetes</taxon>
        <taxon>Micrococcales</taxon>
        <taxon>Micrococcaceae</taxon>
        <taxon>Nesterenkonia</taxon>
    </lineage>
</organism>
<feature type="signal peptide" evidence="2">
    <location>
        <begin position="1"/>
        <end position="26"/>
    </location>
</feature>
<evidence type="ECO:0000313" key="5">
    <source>
        <dbReference type="Proteomes" id="UP000054023"/>
    </source>
</evidence>
<dbReference type="InterPro" id="IPR025510">
    <property type="entry name" value="DUF4397"/>
</dbReference>
<name>A0A0W8IG37_9MICC</name>
<sequence>MRKSLPLATTAVVGLAIAASAAPAYAADEAAGSAQLSVLHAVPDLPVDVYVNGELTLDDFNPGDLAGPLELPGGDYEIAITAADAADASDPVLGPVDVSLEGGGNYTAAAHLDAEGNPTVTAFGNDTSELAAGEGRLTVRHVAAAPEVDIWANGEVAVEALANPDEASLDLAAGTLEAAVSLTGESDPVIGPADVEVAEGVNTIVYAWGSAEDGNLALATQTVDATHSAPDGVPTGDFEVAAGQSTAGWVAGIGVLALIGVGAVTLGVRAKSRV</sequence>
<accession>A0A0W8IG37</accession>
<gene>
    <name evidence="4" type="ORF">AVL63_02475</name>
</gene>
<evidence type="ECO:0000256" key="2">
    <source>
        <dbReference type="SAM" id="SignalP"/>
    </source>
</evidence>